<comment type="caution">
    <text evidence="2">The sequence shown here is derived from an EMBL/GenBank/DDBJ whole genome shotgun (WGS) entry which is preliminary data.</text>
</comment>
<sequence>EFITINANSLGTLERVMMQVGYLVQTPAIMAQELQADEHRINLFVGRMEKLGWRLGIVPSVKQEGGWSGGVLVATRRRQGMDFARRGINSWDISPPASRGRLAVARPDGVCKGGLLFGPAYLWTSEGLARRNELILTKWASVVNATGYQWVLGGDCNMDPRVIRDSGLLCRMNGIIVHDRQQGSCAMLGQQYDRDYFVVSKRLVLGPLEATVQNGYNASPHSPVVLRLARQHRDDRMVCVLQKPQRWPLELPMGRATLPTHWPRLLPRHGGHSQDVMDDHWRALGVAYEEHLNRFHNFEGEELTRRQGHYEQAVYMWTYMEAPRHKEVPREQAWAEAAEWLSRRLRQLTNFVTRWWTSETDETRRQAIHVADTMLAHEIVMPLMRAAPEVLAAAPPGGSLGGLQPATEEAAAGAAGDDPAGGAAPQRCPFAVGPQSEKGTAWEDEAASLVSENEDTSLPDLPCEEAEVVQSRLAAGALPRGGEQPGAEEQLTWDTVQWPAIVNTVGSIDVDRMTAQELQYIDCVATLLDVASRRSWRLVHRASAAGWRRWLRDHGAASAGAIHKWTKPHVPWQPTAPPQNENISEHALAHPQEAADHSLAGWEAIWGDEYDPTAPWCQPPTALEREEYRTPSITPKEVLDASDKFRAKTGLGESGWHPRLWKQGGVQGAARVASVLNAVEAGSPWPEPQSTILFYLLAKPAGGYRNLGLIPELARLWETIRFPFARRWEEANRRAYDWAAKGRSSERAAWVQALFCEATVAEGLEYAVTYFDLVKCFEYVTHELVWKAGSRWGFNRLILKVVLRIYAMVRRIVLDGCHSRGRRWAGGIVAGSRFAPLFLKIVLYMELDGVVEAIPWADACLFFDDLAMATHGVREFVQYWHSQLVQTLINMFEVVVDMRVSRGEGGKTVTLASTSALNAELGKRVRTRGARMVKEEKHLGVATAAGGCRRAGAFSKRAVNFAARRDRIARVRRAGGPAHKVIRHAKEGAVLLYGVNVMGMADAKLGELRQSVATAMAGNAKGRSTCLTLLADDVDLGILANAPPILAWAQTWQEAEDDPSLVPRLQAAWKRWAFEWALRRRLGWMTQAAHPIAIGTNVIDLRTIPLHGLHRYVRAATEQGLEDAWLAKWGSEFNVHSVFVEPARALLRRPCRGRWAQAHQARARAPWCGGTWPQARLHAKGAAPDAICNACNQGEGADRHRTFVSAARQEGRRRVGGAHVVQRGASPWPGSEQLWGRGLANDPAVELGLWDIAVADAIRVEGDFAGFAAGRVYSDGSLLYGKYAALRRGGWSLVQLNGDMSLECACCGPLPRPQWQQSIFLSELMAVLRVLEVACPPIFIVSDCQSVIDGRVGALLGLDR</sequence>
<evidence type="ECO:0000256" key="1">
    <source>
        <dbReference type="SAM" id="MobiDB-lite"/>
    </source>
</evidence>
<reference evidence="2" key="1">
    <citation type="submission" date="2023-10" db="EMBL/GenBank/DDBJ databases">
        <authorList>
            <person name="Chen Y."/>
            <person name="Shah S."/>
            <person name="Dougan E. K."/>
            <person name="Thang M."/>
            <person name="Chan C."/>
        </authorList>
    </citation>
    <scope>NUCLEOTIDE SEQUENCE [LARGE SCALE GENOMIC DNA]</scope>
</reference>
<feature type="region of interest" description="Disordered" evidence="1">
    <location>
        <begin position="401"/>
        <end position="425"/>
    </location>
</feature>
<accession>A0ABN9WFT5</accession>
<dbReference type="SUPFAM" id="SSF56219">
    <property type="entry name" value="DNase I-like"/>
    <property type="match status" value="1"/>
</dbReference>
<keyword evidence="3" id="KW-1185">Reference proteome</keyword>
<gene>
    <name evidence="2" type="ORF">PCOR1329_LOCUS66940</name>
</gene>
<dbReference type="InterPro" id="IPR036691">
    <property type="entry name" value="Endo/exonu/phosph_ase_sf"/>
</dbReference>
<name>A0ABN9WFT5_9DINO</name>
<organism evidence="2 3">
    <name type="scientific">Prorocentrum cordatum</name>
    <dbReference type="NCBI Taxonomy" id="2364126"/>
    <lineage>
        <taxon>Eukaryota</taxon>
        <taxon>Sar</taxon>
        <taxon>Alveolata</taxon>
        <taxon>Dinophyceae</taxon>
        <taxon>Prorocentrales</taxon>
        <taxon>Prorocentraceae</taxon>
        <taxon>Prorocentrum</taxon>
    </lineage>
</organism>
<evidence type="ECO:0000313" key="3">
    <source>
        <dbReference type="Proteomes" id="UP001189429"/>
    </source>
</evidence>
<dbReference type="EMBL" id="CAUYUJ010018649">
    <property type="protein sequence ID" value="CAK0885288.1"/>
    <property type="molecule type" value="Genomic_DNA"/>
</dbReference>
<evidence type="ECO:0008006" key="4">
    <source>
        <dbReference type="Google" id="ProtNLM"/>
    </source>
</evidence>
<evidence type="ECO:0000313" key="2">
    <source>
        <dbReference type="EMBL" id="CAK0885288.1"/>
    </source>
</evidence>
<dbReference type="SUPFAM" id="SSF53098">
    <property type="entry name" value="Ribonuclease H-like"/>
    <property type="match status" value="1"/>
</dbReference>
<feature type="non-terminal residue" evidence="2">
    <location>
        <position position="1"/>
    </location>
</feature>
<dbReference type="Proteomes" id="UP001189429">
    <property type="component" value="Unassembled WGS sequence"/>
</dbReference>
<protein>
    <recommendedName>
        <fullName evidence="4">Reverse transcriptase domain-containing protein</fullName>
    </recommendedName>
</protein>
<dbReference type="InterPro" id="IPR012337">
    <property type="entry name" value="RNaseH-like_sf"/>
</dbReference>
<proteinExistence type="predicted"/>